<dbReference type="EMBL" id="LGTZ01000788">
    <property type="protein sequence ID" value="OJD23455.1"/>
    <property type="molecule type" value="Genomic_DNA"/>
</dbReference>
<name>A0A1J9R4M6_9EURO</name>
<reference evidence="2 3" key="1">
    <citation type="submission" date="2015-08" db="EMBL/GenBank/DDBJ databases">
        <title>Emmonsia species relationships and genome sequence.</title>
        <authorList>
            <person name="Cuomo C.A."/>
            <person name="Schwartz I.S."/>
            <person name="Kenyon C."/>
            <person name="De Hoog G.S."/>
            <person name="Govender N.P."/>
            <person name="Botha A."/>
            <person name="Moreno L."/>
            <person name="De Vries M."/>
            <person name="Munoz J.F."/>
            <person name="Stielow J.B."/>
        </authorList>
    </citation>
    <scope>NUCLEOTIDE SEQUENCE [LARGE SCALE GENOMIC DNA]</scope>
    <source>
        <strain evidence="2 3">EI222</strain>
    </source>
</reference>
<evidence type="ECO:0000313" key="3">
    <source>
        <dbReference type="Proteomes" id="UP000242791"/>
    </source>
</evidence>
<gene>
    <name evidence="2" type="ORF">ACJ73_05188</name>
</gene>
<dbReference type="Proteomes" id="UP000242791">
    <property type="component" value="Unassembled WGS sequence"/>
</dbReference>
<dbReference type="InterPro" id="IPR036291">
    <property type="entry name" value="NAD(P)-bd_dom_sf"/>
</dbReference>
<sequence length="296" mass="32503">MVSLPEVQSSNCHPRLALLLVAVFVGATGGIGESTLKPFANYAKQPRACFVGRSRDAADRIVAECKALNPEGKYIFVKADISLIHVADGVCEQIKAKENALSMLILSAGVPLRDRSKTAEGIRAVPALIYYSRIHFITKMLPLLQCGASLRRVVTVIGDTQEGPLEPTDFPALRLPLKKLLLSTAIQGPWTLHCSGICTASLENSLHSRFLWCTWRQAHGSRQGKAILPVCRFQTDISLGTTRTIEGGVYSVGSDCEAGSPDVKKLFAELRNKRMIEEVWNHTEVEFKWICGSRVE</sequence>
<dbReference type="OrthoDB" id="2898509at2759"/>
<dbReference type="Gene3D" id="3.40.50.720">
    <property type="entry name" value="NAD(P)-binding Rossmann-like Domain"/>
    <property type="match status" value="1"/>
</dbReference>
<keyword evidence="3" id="KW-1185">Reference proteome</keyword>
<dbReference type="PANTHER" id="PTHR47534">
    <property type="entry name" value="YALI0E05731P"/>
    <property type="match status" value="1"/>
</dbReference>
<dbReference type="AlphaFoldDB" id="A0A1J9R4M6"/>
<keyword evidence="1" id="KW-0560">Oxidoreductase</keyword>
<accession>A0A1J9R4M6</accession>
<proteinExistence type="predicted"/>
<comment type="caution">
    <text evidence="2">The sequence shown here is derived from an EMBL/GenBank/DDBJ whole genome shotgun (WGS) entry which is preliminary data.</text>
</comment>
<dbReference type="SUPFAM" id="SSF51735">
    <property type="entry name" value="NAD(P)-binding Rossmann-fold domains"/>
    <property type="match status" value="1"/>
</dbReference>
<dbReference type="PANTHER" id="PTHR47534:SF3">
    <property type="entry name" value="ALCOHOL DEHYDROGENASE-LIKE C-TERMINAL DOMAIN-CONTAINING PROTEIN"/>
    <property type="match status" value="1"/>
</dbReference>
<dbReference type="InterPro" id="IPR002347">
    <property type="entry name" value="SDR_fam"/>
</dbReference>
<evidence type="ECO:0000256" key="1">
    <source>
        <dbReference type="ARBA" id="ARBA00023002"/>
    </source>
</evidence>
<dbReference type="GO" id="GO:0016491">
    <property type="term" value="F:oxidoreductase activity"/>
    <property type="evidence" value="ECO:0007669"/>
    <property type="project" value="UniProtKB-KW"/>
</dbReference>
<evidence type="ECO:0008006" key="4">
    <source>
        <dbReference type="Google" id="ProtNLM"/>
    </source>
</evidence>
<dbReference type="STRING" id="1658174.A0A1J9R4M6"/>
<organism evidence="2 3">
    <name type="scientific">Blastomyces percursus</name>
    <dbReference type="NCBI Taxonomy" id="1658174"/>
    <lineage>
        <taxon>Eukaryota</taxon>
        <taxon>Fungi</taxon>
        <taxon>Dikarya</taxon>
        <taxon>Ascomycota</taxon>
        <taxon>Pezizomycotina</taxon>
        <taxon>Eurotiomycetes</taxon>
        <taxon>Eurotiomycetidae</taxon>
        <taxon>Onygenales</taxon>
        <taxon>Ajellomycetaceae</taxon>
        <taxon>Blastomyces</taxon>
    </lineage>
</organism>
<dbReference type="InterPro" id="IPR052228">
    <property type="entry name" value="Sec_Metab_Biosynth_Oxidored"/>
</dbReference>
<protein>
    <recommendedName>
        <fullName evidence="4">Ketoreductase (KR) domain-containing protein</fullName>
    </recommendedName>
</protein>
<dbReference type="Pfam" id="PF00106">
    <property type="entry name" value="adh_short"/>
    <property type="match status" value="1"/>
</dbReference>
<dbReference type="VEuPathDB" id="FungiDB:ACJ73_05188"/>
<evidence type="ECO:0000313" key="2">
    <source>
        <dbReference type="EMBL" id="OJD23455.1"/>
    </source>
</evidence>